<keyword evidence="4" id="KW-1185">Reference proteome</keyword>
<evidence type="ECO:0000313" key="3">
    <source>
        <dbReference type="EMBL" id="GHB29771.1"/>
    </source>
</evidence>
<reference evidence="4" key="1">
    <citation type="journal article" date="2019" name="Int. J. Syst. Evol. Microbiol.">
        <title>The Global Catalogue of Microorganisms (GCM) 10K type strain sequencing project: providing services to taxonomists for standard genome sequencing and annotation.</title>
        <authorList>
            <consortium name="The Broad Institute Genomics Platform"/>
            <consortium name="The Broad Institute Genome Sequencing Center for Infectious Disease"/>
            <person name="Wu L."/>
            <person name="Ma J."/>
        </authorList>
    </citation>
    <scope>NUCLEOTIDE SEQUENCE [LARGE SCALE GENOMIC DNA]</scope>
    <source>
        <strain evidence="4">KCTC 12861</strain>
    </source>
</reference>
<evidence type="ECO:0000256" key="2">
    <source>
        <dbReference type="RuleBase" id="RU363072"/>
    </source>
</evidence>
<dbReference type="InterPro" id="IPR007049">
    <property type="entry name" value="Carb-sel_porin_OprB"/>
</dbReference>
<dbReference type="Gene3D" id="2.40.160.180">
    <property type="entry name" value="Carbohydrate-selective porin OprB"/>
    <property type="match status" value="1"/>
</dbReference>
<dbReference type="RefSeq" id="WP_189436427.1">
    <property type="nucleotide sequence ID" value="NZ_BMXE01000003.1"/>
</dbReference>
<sequence>MGIDPELNYAHDLLANPVGGERQSAAYSGSFIGGVDFDLDTLFGLTGTSFSFGYYQGLGRDLSGEDINNVIDVSQIFIGDVFGISQINLLQTLANDRIEIALGRLSAGADFATSDAFVYYVSAGVNPNPLQLLENLPSFTTPPFSQWGARGTVRALDFLSLSVGAYNADINAQNNDMHGLVFKFNPEDGVLTVAEGELQVGQGEDSSYLPGQYRFGGYFDTSDYMRFSDPERIVAGNWGLYLLGNQMVYREQMDQGLSLWGFFSVAPRQSINLFPYSANGGAYYQGLFNGRDGDITAGAFYLGVFSDDLPGQSYELVFELNHRFQFSEWFFTTVDGQYVLNPNGQTDIPDAWVVGFEMSVDF</sequence>
<accession>A0ABQ3EBU4</accession>
<dbReference type="Proteomes" id="UP000637980">
    <property type="component" value="Unassembled WGS sequence"/>
</dbReference>
<protein>
    <submittedName>
        <fullName evidence="3">Porin</fullName>
    </submittedName>
</protein>
<comment type="similarity">
    <text evidence="1 2">Belongs to the OprB family.</text>
</comment>
<dbReference type="EMBL" id="BMXE01000003">
    <property type="protein sequence ID" value="GHB29771.1"/>
    <property type="molecule type" value="Genomic_DNA"/>
</dbReference>
<name>A0ABQ3EBU4_9HYPH</name>
<dbReference type="InterPro" id="IPR052932">
    <property type="entry name" value="OprB_Porin"/>
</dbReference>
<proteinExistence type="inferred from homology"/>
<evidence type="ECO:0000313" key="4">
    <source>
        <dbReference type="Proteomes" id="UP000637980"/>
    </source>
</evidence>
<organism evidence="3 4">
    <name type="scientific">Pseudovibrio japonicus</name>
    <dbReference type="NCBI Taxonomy" id="366534"/>
    <lineage>
        <taxon>Bacteria</taxon>
        <taxon>Pseudomonadati</taxon>
        <taxon>Pseudomonadota</taxon>
        <taxon>Alphaproteobacteria</taxon>
        <taxon>Hyphomicrobiales</taxon>
        <taxon>Stappiaceae</taxon>
        <taxon>Pseudovibrio</taxon>
    </lineage>
</organism>
<comment type="caution">
    <text evidence="3">The sequence shown here is derived from an EMBL/GenBank/DDBJ whole genome shotgun (WGS) entry which is preliminary data.</text>
</comment>
<evidence type="ECO:0000256" key="1">
    <source>
        <dbReference type="ARBA" id="ARBA00008769"/>
    </source>
</evidence>
<dbReference type="InterPro" id="IPR038673">
    <property type="entry name" value="OprB_sf"/>
</dbReference>
<dbReference type="Pfam" id="PF04966">
    <property type="entry name" value="OprB"/>
    <property type="match status" value="1"/>
</dbReference>
<dbReference type="PANTHER" id="PTHR37944">
    <property type="entry name" value="PORIN B"/>
    <property type="match status" value="1"/>
</dbReference>
<gene>
    <name evidence="3" type="ORF">GCM10007094_17680</name>
</gene>
<dbReference type="PANTHER" id="PTHR37944:SF1">
    <property type="entry name" value="PORIN B"/>
    <property type="match status" value="1"/>
</dbReference>